<dbReference type="PANTHER" id="PTHR22907">
    <property type="entry name" value="GH04558P"/>
    <property type="match status" value="1"/>
</dbReference>
<keyword evidence="5" id="KW-1185">Reference proteome</keyword>
<dbReference type="InterPro" id="IPR051962">
    <property type="entry name" value="Cuticlin"/>
</dbReference>
<organism evidence="5 6">
    <name type="scientific">Meloidogyne javanica</name>
    <name type="common">Root-knot nematode worm</name>
    <dbReference type="NCBI Taxonomy" id="6303"/>
    <lineage>
        <taxon>Eukaryota</taxon>
        <taxon>Metazoa</taxon>
        <taxon>Ecdysozoa</taxon>
        <taxon>Nematoda</taxon>
        <taxon>Chromadorea</taxon>
        <taxon>Rhabditida</taxon>
        <taxon>Tylenchina</taxon>
        <taxon>Tylenchomorpha</taxon>
        <taxon>Tylenchoidea</taxon>
        <taxon>Meloidogynidae</taxon>
        <taxon>Meloidogyninae</taxon>
        <taxon>Meloidogyne</taxon>
        <taxon>Meloidogyne incognita group</taxon>
    </lineage>
</organism>
<dbReference type="InterPro" id="IPR001507">
    <property type="entry name" value="ZP_dom"/>
</dbReference>
<evidence type="ECO:0000256" key="3">
    <source>
        <dbReference type="SAM" id="Phobius"/>
    </source>
</evidence>
<proteinExistence type="predicted"/>
<dbReference type="InterPro" id="IPR056953">
    <property type="entry name" value="CUT_N"/>
</dbReference>
<dbReference type="PANTHER" id="PTHR22907:SF27">
    <property type="entry name" value="ZP DOMAIN-CONTAINING PROTEIN"/>
    <property type="match status" value="1"/>
</dbReference>
<evidence type="ECO:0000256" key="1">
    <source>
        <dbReference type="ARBA" id="ARBA00022460"/>
    </source>
</evidence>
<evidence type="ECO:0000256" key="2">
    <source>
        <dbReference type="ARBA" id="ARBA00022729"/>
    </source>
</evidence>
<feature type="transmembrane region" description="Helical" evidence="3">
    <location>
        <begin position="228"/>
        <end position="253"/>
    </location>
</feature>
<keyword evidence="3" id="KW-1133">Transmembrane helix</keyword>
<evidence type="ECO:0000259" key="4">
    <source>
        <dbReference type="PROSITE" id="PS51034"/>
    </source>
</evidence>
<dbReference type="AlphaFoldDB" id="A0A915LSP7"/>
<dbReference type="Pfam" id="PF25057">
    <property type="entry name" value="CUT_N"/>
    <property type="match status" value="1"/>
</dbReference>
<keyword evidence="1" id="KW-0193">Cuticle</keyword>
<dbReference type="SMART" id="SM00241">
    <property type="entry name" value="ZP"/>
    <property type="match status" value="1"/>
</dbReference>
<reference evidence="6" key="1">
    <citation type="submission" date="2022-11" db="UniProtKB">
        <authorList>
            <consortium name="WormBaseParasite"/>
        </authorList>
    </citation>
    <scope>IDENTIFICATION</scope>
</reference>
<keyword evidence="3" id="KW-0812">Transmembrane</keyword>
<sequence>MISLTFKTKKPFNGRVYVQGMADDERCSKNFASNADQSKFSMMIQNGDCTMQRQRVTGPLEGMMLSLTIVVSFHGTFVTRSDRAFHCMCFFRNIKHLTNILDMNMVGTTELMDTIKTPTCHYSIHAQSPDGPAFQLGKLDVDGCAIDPIIQPDVEYTPEKNKAYVETFGYKFSDTTMDLVTSLKILDAVYESSEQFGDEQALERGEMVAELTEIDPTRETAYNCVRSMAVAFIVSVMSAILLIIIAIIVLFVIKRFSFFYN</sequence>
<protein>
    <submittedName>
        <fullName evidence="6">ZP domain-containing protein</fullName>
    </submittedName>
</protein>
<dbReference type="PROSITE" id="PS51034">
    <property type="entry name" value="ZP_2"/>
    <property type="match status" value="1"/>
</dbReference>
<keyword evidence="2" id="KW-0732">Signal</keyword>
<name>A0A915LSP7_MELJA</name>
<keyword evidence="3" id="KW-0472">Membrane</keyword>
<accession>A0A915LSP7</accession>
<evidence type="ECO:0000313" key="5">
    <source>
        <dbReference type="Proteomes" id="UP000887561"/>
    </source>
</evidence>
<evidence type="ECO:0000313" key="6">
    <source>
        <dbReference type="WBParaSite" id="scaffold18198_cov286.g18839"/>
    </source>
</evidence>
<feature type="domain" description="ZP" evidence="4">
    <location>
        <begin position="1"/>
        <end position="261"/>
    </location>
</feature>
<dbReference type="GO" id="GO:0042302">
    <property type="term" value="F:structural constituent of cuticle"/>
    <property type="evidence" value="ECO:0007669"/>
    <property type="project" value="UniProtKB-KW"/>
</dbReference>
<dbReference type="WBParaSite" id="scaffold18198_cov286.g18839">
    <property type="protein sequence ID" value="scaffold18198_cov286.g18839"/>
    <property type="gene ID" value="scaffold18198_cov286.g18839"/>
</dbReference>
<dbReference type="Proteomes" id="UP000887561">
    <property type="component" value="Unplaced"/>
</dbReference>